<comment type="caution">
    <text evidence="1">The sequence shown here is derived from an EMBL/GenBank/DDBJ whole genome shotgun (WGS) entry which is preliminary data.</text>
</comment>
<sequence length="114" mass="11960">MQRIDVTGEGITVTSVTEPLVSVFGTEMRPGSTNVFAVPWDEIADVSLSALSLEPDGARWPALTVNVTYGEYFEVHEGAEGFAEAVGDLCRLSGIPAPDVAALPAAGMVIWPAP</sequence>
<dbReference type="Proteomes" id="UP000598146">
    <property type="component" value="Unassembled WGS sequence"/>
</dbReference>
<name>A0A931G2Z3_9ACTN</name>
<dbReference type="AlphaFoldDB" id="A0A931G2Z3"/>
<evidence type="ECO:0000313" key="1">
    <source>
        <dbReference type="EMBL" id="MBG0566551.1"/>
    </source>
</evidence>
<protein>
    <submittedName>
        <fullName evidence="1">Uncharacterized protein</fullName>
    </submittedName>
</protein>
<evidence type="ECO:0000313" key="2">
    <source>
        <dbReference type="Proteomes" id="UP000598146"/>
    </source>
</evidence>
<dbReference type="RefSeq" id="WP_196418323.1">
    <property type="nucleotide sequence ID" value="NZ_JADQTO010000021.1"/>
</dbReference>
<accession>A0A931G2Z3</accession>
<dbReference type="EMBL" id="JADQTO010000021">
    <property type="protein sequence ID" value="MBG0566551.1"/>
    <property type="molecule type" value="Genomic_DNA"/>
</dbReference>
<organism evidence="1 2">
    <name type="scientific">Actinoplanes aureus</name>
    <dbReference type="NCBI Taxonomy" id="2792083"/>
    <lineage>
        <taxon>Bacteria</taxon>
        <taxon>Bacillati</taxon>
        <taxon>Actinomycetota</taxon>
        <taxon>Actinomycetes</taxon>
        <taxon>Micromonosporales</taxon>
        <taxon>Micromonosporaceae</taxon>
        <taxon>Actinoplanes</taxon>
    </lineage>
</organism>
<keyword evidence="2" id="KW-1185">Reference proteome</keyword>
<reference evidence="1" key="1">
    <citation type="submission" date="2020-11" db="EMBL/GenBank/DDBJ databases">
        <title>Isolation and identification of active actinomycetes.</title>
        <authorList>
            <person name="Sun X."/>
        </authorList>
    </citation>
    <scope>NUCLEOTIDE SEQUENCE</scope>
    <source>
        <strain evidence="1">NEAU-A11</strain>
    </source>
</reference>
<proteinExistence type="predicted"/>
<gene>
    <name evidence="1" type="ORF">I4J89_34410</name>
</gene>